<dbReference type="RefSeq" id="WP_146150134.1">
    <property type="nucleotide sequence ID" value="NZ_PYMJ01000069.1"/>
</dbReference>
<protein>
    <submittedName>
        <fullName evidence="1">Uncharacterized protein</fullName>
    </submittedName>
</protein>
<evidence type="ECO:0000313" key="2">
    <source>
        <dbReference type="Proteomes" id="UP000240987"/>
    </source>
</evidence>
<reference evidence="1 2" key="1">
    <citation type="submission" date="2018-01" db="EMBL/GenBank/DDBJ databases">
        <title>Whole genome sequencing of Histamine producing bacteria.</title>
        <authorList>
            <person name="Butler K."/>
        </authorList>
    </citation>
    <scope>NUCLEOTIDE SEQUENCE [LARGE SCALE GENOMIC DNA]</scope>
    <source>
        <strain evidence="1 2">JCM 12947</strain>
    </source>
</reference>
<dbReference type="AlphaFoldDB" id="A0A2T3J5X7"/>
<dbReference type="Proteomes" id="UP000240987">
    <property type="component" value="Unassembled WGS sequence"/>
</dbReference>
<sequence>TLMLRWPLATVKWRAACAERCTCGSVRRGREIVRLRSVSYSTQRQRPSVNMDYLRKWLLTAAIPMR</sequence>
<feature type="non-terminal residue" evidence="1">
    <location>
        <position position="1"/>
    </location>
</feature>
<organism evidence="1 2">
    <name type="scientific">Photobacterium frigidiphilum</name>
    <dbReference type="NCBI Taxonomy" id="264736"/>
    <lineage>
        <taxon>Bacteria</taxon>
        <taxon>Pseudomonadati</taxon>
        <taxon>Pseudomonadota</taxon>
        <taxon>Gammaproteobacteria</taxon>
        <taxon>Vibrionales</taxon>
        <taxon>Vibrionaceae</taxon>
        <taxon>Photobacterium</taxon>
    </lineage>
</organism>
<gene>
    <name evidence="1" type="ORF">C9J12_29080</name>
</gene>
<name>A0A2T3J5X7_9GAMM</name>
<keyword evidence="2" id="KW-1185">Reference proteome</keyword>
<proteinExistence type="predicted"/>
<dbReference type="EMBL" id="PYMJ01000069">
    <property type="protein sequence ID" value="PSU42272.1"/>
    <property type="molecule type" value="Genomic_DNA"/>
</dbReference>
<evidence type="ECO:0000313" key="1">
    <source>
        <dbReference type="EMBL" id="PSU42272.1"/>
    </source>
</evidence>
<comment type="caution">
    <text evidence="1">The sequence shown here is derived from an EMBL/GenBank/DDBJ whole genome shotgun (WGS) entry which is preliminary data.</text>
</comment>
<accession>A0A2T3J5X7</accession>